<keyword evidence="1" id="KW-0472">Membrane</keyword>
<sequence length="78" mass="8066">MSADQRQPHPPVPADDVNRLARALRSSLLAAAIAAIIAFIAFGIFAGDSEVMARWMVMSALLAGSGGYIGGLIAGRGR</sequence>
<protein>
    <submittedName>
        <fullName evidence="2">Uncharacterized protein</fullName>
    </submittedName>
</protein>
<name>A0ABY6G290_9MICO</name>
<accession>A0ABY6G290</accession>
<evidence type="ECO:0000256" key="1">
    <source>
        <dbReference type="SAM" id="Phobius"/>
    </source>
</evidence>
<dbReference type="EMBL" id="CP107020">
    <property type="protein sequence ID" value="UYG17318.1"/>
    <property type="molecule type" value="Genomic_DNA"/>
</dbReference>
<reference evidence="2" key="1">
    <citation type="submission" date="2022-10" db="EMBL/GenBank/DDBJ databases">
        <title>Whole-Genome Sequencing of Brachybacterium huguangmaarense BRM-3, Isolated from Betula schmidtii.</title>
        <authorList>
            <person name="Haam D."/>
        </authorList>
    </citation>
    <scope>NUCLEOTIDE SEQUENCE</scope>
    <source>
        <strain evidence="2">BRM-3</strain>
    </source>
</reference>
<feature type="transmembrane region" description="Helical" evidence="1">
    <location>
        <begin position="52"/>
        <end position="74"/>
    </location>
</feature>
<proteinExistence type="predicted"/>
<dbReference type="RefSeq" id="WP_263594527.1">
    <property type="nucleotide sequence ID" value="NZ_CP107020.1"/>
</dbReference>
<organism evidence="2 3">
    <name type="scientific">Brachybacterium huguangmaarense</name>
    <dbReference type="NCBI Taxonomy" id="1652028"/>
    <lineage>
        <taxon>Bacteria</taxon>
        <taxon>Bacillati</taxon>
        <taxon>Actinomycetota</taxon>
        <taxon>Actinomycetes</taxon>
        <taxon>Micrococcales</taxon>
        <taxon>Dermabacteraceae</taxon>
        <taxon>Brachybacterium</taxon>
    </lineage>
</organism>
<keyword evidence="3" id="KW-1185">Reference proteome</keyword>
<dbReference type="Proteomes" id="UP001164305">
    <property type="component" value="Chromosome"/>
</dbReference>
<gene>
    <name evidence="2" type="ORF">BRM3_02485</name>
</gene>
<evidence type="ECO:0000313" key="2">
    <source>
        <dbReference type="EMBL" id="UYG17318.1"/>
    </source>
</evidence>
<keyword evidence="1" id="KW-1133">Transmembrane helix</keyword>
<evidence type="ECO:0000313" key="3">
    <source>
        <dbReference type="Proteomes" id="UP001164305"/>
    </source>
</evidence>
<feature type="transmembrane region" description="Helical" evidence="1">
    <location>
        <begin position="28"/>
        <end position="46"/>
    </location>
</feature>
<keyword evidence="1" id="KW-0812">Transmembrane</keyword>